<organism evidence="3">
    <name type="scientific">Phaeomonas parva</name>
    <dbReference type="NCBI Taxonomy" id="124430"/>
    <lineage>
        <taxon>Eukaryota</taxon>
        <taxon>Sar</taxon>
        <taxon>Stramenopiles</taxon>
        <taxon>Ochrophyta</taxon>
        <taxon>Pinguiophyceae</taxon>
        <taxon>Pinguiochrysidales</taxon>
        <taxon>Pinguiochrysidaceae</taxon>
        <taxon>Phaeomonas</taxon>
    </lineage>
</organism>
<protein>
    <recommendedName>
        <fullName evidence="2">J domain-containing protein</fullName>
    </recommendedName>
</protein>
<evidence type="ECO:0000313" key="3">
    <source>
        <dbReference type="EMBL" id="CAD9257092.1"/>
    </source>
</evidence>
<feature type="compositionally biased region" description="Pro residues" evidence="1">
    <location>
        <begin position="741"/>
        <end position="752"/>
    </location>
</feature>
<proteinExistence type="predicted"/>
<evidence type="ECO:0000256" key="1">
    <source>
        <dbReference type="SAM" id="MobiDB-lite"/>
    </source>
</evidence>
<dbReference type="AlphaFoldDB" id="A0A7S1U4T3"/>
<dbReference type="Gene3D" id="1.10.287.110">
    <property type="entry name" value="DnaJ domain"/>
    <property type="match status" value="1"/>
</dbReference>
<reference evidence="3" key="1">
    <citation type="submission" date="2021-01" db="EMBL/GenBank/DDBJ databases">
        <authorList>
            <person name="Corre E."/>
            <person name="Pelletier E."/>
            <person name="Niang G."/>
            <person name="Scheremetjew M."/>
            <person name="Finn R."/>
            <person name="Kale V."/>
            <person name="Holt S."/>
            <person name="Cochrane G."/>
            <person name="Meng A."/>
            <person name="Brown T."/>
            <person name="Cohen L."/>
        </authorList>
    </citation>
    <scope>NUCLEOTIDE SEQUENCE</scope>
    <source>
        <strain evidence="3">CCMP2877</strain>
    </source>
</reference>
<dbReference type="EMBL" id="HBGJ01024207">
    <property type="protein sequence ID" value="CAD9257092.1"/>
    <property type="molecule type" value="Transcribed_RNA"/>
</dbReference>
<gene>
    <name evidence="3" type="ORF">PPAR1163_LOCUS15463</name>
</gene>
<evidence type="ECO:0000259" key="2">
    <source>
        <dbReference type="PROSITE" id="PS50076"/>
    </source>
</evidence>
<feature type="compositionally biased region" description="Basic residues" evidence="1">
    <location>
        <begin position="753"/>
        <end position="765"/>
    </location>
</feature>
<dbReference type="SUPFAM" id="SSF46565">
    <property type="entry name" value="Chaperone J-domain"/>
    <property type="match status" value="1"/>
</dbReference>
<dbReference type="Pfam" id="PF00226">
    <property type="entry name" value="DnaJ"/>
    <property type="match status" value="1"/>
</dbReference>
<feature type="compositionally biased region" description="Basic and acidic residues" evidence="1">
    <location>
        <begin position="724"/>
        <end position="735"/>
    </location>
</feature>
<accession>A0A7S1U4T3</accession>
<feature type="domain" description="J" evidence="2">
    <location>
        <begin position="663"/>
        <end position="733"/>
    </location>
</feature>
<feature type="region of interest" description="Disordered" evidence="1">
    <location>
        <begin position="724"/>
        <end position="778"/>
    </location>
</feature>
<dbReference type="InterPro" id="IPR036869">
    <property type="entry name" value="J_dom_sf"/>
</dbReference>
<dbReference type="PROSITE" id="PS50076">
    <property type="entry name" value="DNAJ_2"/>
    <property type="match status" value="1"/>
</dbReference>
<dbReference type="CDD" id="cd06257">
    <property type="entry name" value="DnaJ"/>
    <property type="match status" value="1"/>
</dbReference>
<name>A0A7S1U4T3_9STRA</name>
<dbReference type="InterPro" id="IPR001623">
    <property type="entry name" value="DnaJ_domain"/>
</dbReference>
<dbReference type="SMART" id="SM00271">
    <property type="entry name" value="DnaJ"/>
    <property type="match status" value="1"/>
</dbReference>
<sequence>MEKQKKAPETVLSVCRTATGEATGSCFMTMHGKKRFSVDDALRLCAGAVNDGPVACATSSYAKGMRQSAVSKLCARALNEAPAFCYKEAPSGLNADAKVDLCASLQAPRFGDELAEGEERYTPAVCMRDFPPAPRLKPAEKARRCRLATEATRPCVYNASLASFGTALSGDQVAQLCAADVDGASLRCAGKVHHQLRMHSGGDGVDEASAVLAACLGADEAVDACVRAVRQDSWSIDDKLRLCARARGTRPAVCVSELARDVHDDELLQFLCAGATAEYTDCLKMAPQELSWKERRSLCSGGDGVIPIECYEEGRRNGLAANTTMALCAGAWSVSAPIKCAVGVKAHKVGKNEVVALCRGTPDETGILACLAEAKNVPTKARICAGARDAGPGVCAADLHYKFRNTYGVMLCKGAADALPSHCASFQQISFKGFYMSAKMIQKCREEPERIAKFMPAKLLHDGEAVYTGQPFGTQIWAYNQYNVRIEGSRSAAGMRGDDSVVAFMSPKDDVKLGGTKRIPFREGEAFFKDLTLDKAGTWEVRFEQRGPSGEDVEQPAKTTIFVQVRPTRYETLVELCAPRLFTFQCLQEPYDGSDHLGLTMSRWDARIAAMYLPCIEFFEDEGVTVVTVPGGDMYFLYHEELLRLFATGLYSSGAGAFHYFTEPWKVLGVEPDATRSELRKVYHELSLVWHPDRWAHGTLYQDRAGRVFSGISDAYGAMLERLDDRGDKGREGGKGKRNPNPHPHPTPPKPKPNPKARTRRRRRPPGPPPPRREVCRNRRRILIIKAKTL</sequence>